<feature type="compositionally biased region" description="Pro residues" evidence="1">
    <location>
        <begin position="34"/>
        <end position="56"/>
    </location>
</feature>
<feature type="compositionally biased region" description="Low complexity" evidence="1">
    <location>
        <begin position="153"/>
        <end position="178"/>
    </location>
</feature>
<dbReference type="AlphaFoldDB" id="A0A5B1M611"/>
<feature type="region of interest" description="Disordered" evidence="1">
    <location>
        <begin position="132"/>
        <end position="180"/>
    </location>
</feature>
<feature type="region of interest" description="Disordered" evidence="1">
    <location>
        <begin position="29"/>
        <end position="101"/>
    </location>
</feature>
<feature type="transmembrane region" description="Helical" evidence="2">
    <location>
        <begin position="109"/>
        <end position="132"/>
    </location>
</feature>
<name>A0A5B1M611_9ACTN</name>
<evidence type="ECO:0000256" key="1">
    <source>
        <dbReference type="SAM" id="MobiDB-lite"/>
    </source>
</evidence>
<dbReference type="EMBL" id="VUJW01000003">
    <property type="protein sequence ID" value="KAA1427559.1"/>
    <property type="molecule type" value="Genomic_DNA"/>
</dbReference>
<evidence type="ECO:0000313" key="3">
    <source>
        <dbReference type="EMBL" id="KAA1427559.1"/>
    </source>
</evidence>
<comment type="caution">
    <text evidence="3">The sequence shown here is derived from an EMBL/GenBank/DDBJ whole genome shotgun (WGS) entry which is preliminary data.</text>
</comment>
<reference evidence="3 4" key="2">
    <citation type="submission" date="2019-09" db="EMBL/GenBank/DDBJ databases">
        <authorList>
            <person name="Jin C."/>
        </authorList>
    </citation>
    <scope>NUCLEOTIDE SEQUENCE [LARGE SCALE GENOMIC DNA]</scope>
    <source>
        <strain evidence="3 4">BN140041</strain>
    </source>
</reference>
<evidence type="ECO:0008006" key="5">
    <source>
        <dbReference type="Google" id="ProtNLM"/>
    </source>
</evidence>
<proteinExistence type="predicted"/>
<dbReference type="RefSeq" id="WP_149749923.1">
    <property type="nucleotide sequence ID" value="NZ_VUJW01000003.1"/>
</dbReference>
<sequence>MSQCPQCGTAAVGDDQRFCAQCGTELVAGGAQQVPPPAPGPAPGPVSAVEPPPAYGHPPRVTGPLFADDAPPTVATPPAAPTPVHAQPPVPGPRPAAYDDGSGRRRTTILLLVVAAVLAALLGAGGVVLLLGSEDESPSDTTVDDRRDDVDTTPDTGATPTTTSTTPTTSSSETGATEQQAVQCWDGESVASLDSCSPPSGVEGMAWVFPSSTGSSCSAEPGVQRLTEADCTPTVAGETVRMHYSEWRSRTELESYYGGLTIGTLDPPDGRDDLAAREVVSRDPDVGYKVAIYYTSASGLWSVTVYAADEAQYLAALGELEIRPFGQLQGRPG</sequence>
<evidence type="ECO:0000313" key="4">
    <source>
        <dbReference type="Proteomes" id="UP000324351"/>
    </source>
</evidence>
<keyword evidence="2" id="KW-1133">Transmembrane helix</keyword>
<dbReference type="Proteomes" id="UP000324351">
    <property type="component" value="Unassembled WGS sequence"/>
</dbReference>
<evidence type="ECO:0000256" key="2">
    <source>
        <dbReference type="SAM" id="Phobius"/>
    </source>
</evidence>
<feature type="compositionally biased region" description="Pro residues" evidence="1">
    <location>
        <begin position="74"/>
        <end position="94"/>
    </location>
</feature>
<keyword evidence="2" id="KW-0472">Membrane</keyword>
<keyword evidence="4" id="KW-1185">Reference proteome</keyword>
<protein>
    <recommendedName>
        <fullName evidence="5">Zinc ribbon domain-containing protein</fullName>
    </recommendedName>
</protein>
<reference evidence="3 4" key="1">
    <citation type="submission" date="2019-09" db="EMBL/GenBank/DDBJ databases">
        <title>Nocardioides panacisoli sp. nov., isolated from the soil of a ginseng field.</title>
        <authorList>
            <person name="Cho C."/>
        </authorList>
    </citation>
    <scope>NUCLEOTIDE SEQUENCE [LARGE SCALE GENOMIC DNA]</scope>
    <source>
        <strain evidence="3 4">BN140041</strain>
    </source>
</reference>
<organism evidence="3 4">
    <name type="scientific">Nocardioides antri</name>
    <dbReference type="NCBI Taxonomy" id="2607659"/>
    <lineage>
        <taxon>Bacteria</taxon>
        <taxon>Bacillati</taxon>
        <taxon>Actinomycetota</taxon>
        <taxon>Actinomycetes</taxon>
        <taxon>Propionibacteriales</taxon>
        <taxon>Nocardioidaceae</taxon>
        <taxon>Nocardioides</taxon>
    </lineage>
</organism>
<keyword evidence="2" id="KW-0812">Transmembrane</keyword>
<accession>A0A5B1M611</accession>
<gene>
    <name evidence="3" type="ORF">F0U47_08860</name>
</gene>